<keyword evidence="1" id="KW-0812">Transmembrane</keyword>
<dbReference type="OrthoDB" id="7847071at2"/>
<organism evidence="2 3">
    <name type="scientific">Aliiroseovarius halocynthiae</name>
    <dbReference type="NCBI Taxonomy" id="985055"/>
    <lineage>
        <taxon>Bacteria</taxon>
        <taxon>Pseudomonadati</taxon>
        <taxon>Pseudomonadota</taxon>
        <taxon>Alphaproteobacteria</taxon>
        <taxon>Rhodobacterales</taxon>
        <taxon>Paracoccaceae</taxon>
        <taxon>Aliiroseovarius</taxon>
    </lineage>
</organism>
<feature type="transmembrane region" description="Helical" evidence="1">
    <location>
        <begin position="78"/>
        <end position="99"/>
    </location>
</feature>
<keyword evidence="1" id="KW-1133">Transmembrane helix</keyword>
<keyword evidence="3" id="KW-1185">Reference proteome</keyword>
<feature type="transmembrane region" description="Helical" evidence="1">
    <location>
        <begin position="146"/>
        <end position="168"/>
    </location>
</feature>
<evidence type="ECO:0000313" key="2">
    <source>
        <dbReference type="EMBL" id="TQV69580.1"/>
    </source>
</evidence>
<evidence type="ECO:0000313" key="3">
    <source>
        <dbReference type="Proteomes" id="UP000315816"/>
    </source>
</evidence>
<gene>
    <name evidence="2" type="ORF">FIL88_06755</name>
</gene>
<dbReference type="AlphaFoldDB" id="A0A545SX93"/>
<reference evidence="2 3" key="1">
    <citation type="submission" date="2019-06" db="EMBL/GenBank/DDBJ databases">
        <title>A novel species of marine bacteria.</title>
        <authorList>
            <person name="Wang Y."/>
        </authorList>
    </citation>
    <scope>NUCLEOTIDE SEQUENCE [LARGE SCALE GENOMIC DNA]</scope>
    <source>
        <strain evidence="2 3">MA1-10</strain>
    </source>
</reference>
<keyword evidence="1" id="KW-0472">Membrane</keyword>
<evidence type="ECO:0000256" key="1">
    <source>
        <dbReference type="SAM" id="Phobius"/>
    </source>
</evidence>
<protein>
    <submittedName>
        <fullName evidence="2">Component of SufBCD complex</fullName>
    </submittedName>
</protein>
<dbReference type="EMBL" id="VICH01000004">
    <property type="protein sequence ID" value="TQV69580.1"/>
    <property type="molecule type" value="Genomic_DNA"/>
</dbReference>
<sequence>MDLYATVFEVIDMRSFSNLWYWIALAVAWSIASHWVLGVPYDLVHRAARHEGQAQEDLEAIARVSCNRLLSLSEQSGIGLIATTSALLTSLGILGFWYGMEFAQAVFLLLLPMILVAFLSVRTAGRIRSADLKGKELRDRLGRHRLAIQIIGMISIAVTSTWGMFHILSYGVLR</sequence>
<name>A0A545SX93_9RHOB</name>
<accession>A0A545SX93</accession>
<proteinExistence type="predicted"/>
<feature type="transmembrane region" description="Helical" evidence="1">
    <location>
        <begin position="20"/>
        <end position="41"/>
    </location>
</feature>
<dbReference type="Gene3D" id="1.20.1070.10">
    <property type="entry name" value="Rhodopsin 7-helix transmembrane proteins"/>
    <property type="match status" value="1"/>
</dbReference>
<dbReference type="Proteomes" id="UP000315816">
    <property type="component" value="Unassembled WGS sequence"/>
</dbReference>
<feature type="transmembrane region" description="Helical" evidence="1">
    <location>
        <begin position="105"/>
        <end position="125"/>
    </location>
</feature>
<comment type="caution">
    <text evidence="2">The sequence shown here is derived from an EMBL/GenBank/DDBJ whole genome shotgun (WGS) entry which is preliminary data.</text>
</comment>